<proteinExistence type="predicted"/>
<protein>
    <recommendedName>
        <fullName evidence="3">Adenylate kinase family enzyme</fullName>
    </recommendedName>
</protein>
<reference evidence="1 2" key="1">
    <citation type="submission" date="2018-07" db="EMBL/GenBank/DDBJ databases">
        <title>Genomic Encyclopedia of Type Strains, Phase III (KMG-III): the genomes of soil and plant-associated and newly described type strains.</title>
        <authorList>
            <person name="Whitman W."/>
        </authorList>
    </citation>
    <scope>NUCLEOTIDE SEQUENCE [LARGE SCALE GENOMIC DNA]</scope>
    <source>
        <strain evidence="1 2">CECT 8236</strain>
    </source>
</reference>
<dbReference type="OrthoDB" id="1201990at2"/>
<dbReference type="Gene3D" id="3.40.50.300">
    <property type="entry name" value="P-loop containing nucleotide triphosphate hydrolases"/>
    <property type="match status" value="1"/>
</dbReference>
<keyword evidence="2" id="KW-1185">Reference proteome</keyword>
<dbReference type="RefSeq" id="WP_115995614.1">
    <property type="nucleotide sequence ID" value="NZ_QRDY01000029.1"/>
</dbReference>
<dbReference type="PANTHER" id="PTHR37816:SF2">
    <property type="entry name" value="DNA TOPOLOGY MODULATION PROTEIN FLAR-RELATED PROTEIN"/>
    <property type="match status" value="1"/>
</dbReference>
<dbReference type="Proteomes" id="UP000256869">
    <property type="component" value="Unassembled WGS sequence"/>
</dbReference>
<dbReference type="PANTHER" id="PTHR37816">
    <property type="entry name" value="YALI0E33011P"/>
    <property type="match status" value="1"/>
</dbReference>
<sequence>MFTIRIHIIGGSGSGKSYIAALLSGKLGIPHYDLDDIFWHNQSNEYGVKASEEARDRQLKKIIEFDSWIVEGVFRAWVEPSFAAADKIVVLMTPLPVQEERIWKRYEERITDIVPSKKRETLEGIQNLLAWNKEYNLVKLPDLISRWDYKDKMILVRDNLDLLEFQLI</sequence>
<evidence type="ECO:0000313" key="2">
    <source>
        <dbReference type="Proteomes" id="UP000256869"/>
    </source>
</evidence>
<gene>
    <name evidence="1" type="ORF">DFP95_12937</name>
</gene>
<dbReference type="AlphaFoldDB" id="A0A3D9HU04"/>
<dbReference type="EMBL" id="QRDY01000029">
    <property type="protein sequence ID" value="RED52905.1"/>
    <property type="molecule type" value="Genomic_DNA"/>
</dbReference>
<accession>A0A3D9HU04</accession>
<name>A0A3D9HU04_9BACL</name>
<evidence type="ECO:0008006" key="3">
    <source>
        <dbReference type="Google" id="ProtNLM"/>
    </source>
</evidence>
<dbReference type="InterPro" id="IPR052922">
    <property type="entry name" value="Cytidylate_Kinase-2"/>
</dbReference>
<dbReference type="SUPFAM" id="SSF52540">
    <property type="entry name" value="P-loop containing nucleoside triphosphate hydrolases"/>
    <property type="match status" value="1"/>
</dbReference>
<dbReference type="InterPro" id="IPR027417">
    <property type="entry name" value="P-loop_NTPase"/>
</dbReference>
<comment type="caution">
    <text evidence="1">The sequence shown here is derived from an EMBL/GenBank/DDBJ whole genome shotgun (WGS) entry which is preliminary data.</text>
</comment>
<organism evidence="1 2">
    <name type="scientific">Cohnella lupini</name>
    <dbReference type="NCBI Taxonomy" id="1294267"/>
    <lineage>
        <taxon>Bacteria</taxon>
        <taxon>Bacillati</taxon>
        <taxon>Bacillota</taxon>
        <taxon>Bacilli</taxon>
        <taxon>Bacillales</taxon>
        <taxon>Paenibacillaceae</taxon>
        <taxon>Cohnella</taxon>
    </lineage>
</organism>
<evidence type="ECO:0000313" key="1">
    <source>
        <dbReference type="EMBL" id="RED52905.1"/>
    </source>
</evidence>